<protein>
    <submittedName>
        <fullName evidence="2">EsV-1-102</fullName>
    </submittedName>
</protein>
<organism evidence="2 3">
    <name type="scientific">Ectocarpus siliculosus</name>
    <name type="common">Brown alga</name>
    <name type="synonym">Conferva siliculosa</name>
    <dbReference type="NCBI Taxonomy" id="2880"/>
    <lineage>
        <taxon>Eukaryota</taxon>
        <taxon>Sar</taxon>
        <taxon>Stramenopiles</taxon>
        <taxon>Ochrophyta</taxon>
        <taxon>PX clade</taxon>
        <taxon>Phaeophyceae</taxon>
        <taxon>Ectocarpales</taxon>
        <taxon>Ectocarpaceae</taxon>
        <taxon>Ectocarpus</taxon>
    </lineage>
</organism>
<evidence type="ECO:0000313" key="2">
    <source>
        <dbReference type="EMBL" id="CBN80404.1"/>
    </source>
</evidence>
<name>D8LPD3_ECTSI</name>
<feature type="compositionally biased region" description="Polar residues" evidence="1">
    <location>
        <begin position="18"/>
        <end position="40"/>
    </location>
</feature>
<dbReference type="AlphaFoldDB" id="D8LPD3"/>
<dbReference type="EMBL" id="FN649741">
    <property type="protein sequence ID" value="CBN80404.1"/>
    <property type="molecule type" value="Genomic_DNA"/>
</dbReference>
<accession>D8LPD3</accession>
<gene>
    <name evidence="2" type="ORF">Esi_0052_0120</name>
</gene>
<keyword evidence="3" id="KW-1185">Reference proteome</keyword>
<dbReference type="Proteomes" id="UP000002630">
    <property type="component" value="Linkage Group LG16"/>
</dbReference>
<feature type="region of interest" description="Disordered" evidence="1">
    <location>
        <begin position="1"/>
        <end position="40"/>
    </location>
</feature>
<proteinExistence type="predicted"/>
<evidence type="ECO:0000313" key="3">
    <source>
        <dbReference type="Proteomes" id="UP000002630"/>
    </source>
</evidence>
<sequence>MNDNVSTHTPLIPMSEMFGSNTNETSDSRQPMEQQKSSQRASLKYVLEIIESELDSLAKVQTSNNEEIKKRLTEIQSFRESNLVVVGAISGLKKIREKI</sequence>
<dbReference type="InParanoid" id="D8LPD3"/>
<reference evidence="2 3" key="1">
    <citation type="journal article" date="2010" name="Nature">
        <title>The Ectocarpus genome and the independent evolution of multicellularity in brown algae.</title>
        <authorList>
            <person name="Cock J.M."/>
            <person name="Sterck L."/>
            <person name="Rouze P."/>
            <person name="Scornet D."/>
            <person name="Allen A.E."/>
            <person name="Amoutzias G."/>
            <person name="Anthouard V."/>
            <person name="Artiguenave F."/>
            <person name="Aury J.M."/>
            <person name="Badger J.H."/>
            <person name="Beszteri B."/>
            <person name="Billiau K."/>
            <person name="Bonnet E."/>
            <person name="Bothwell J.H."/>
            <person name="Bowler C."/>
            <person name="Boyen C."/>
            <person name="Brownlee C."/>
            <person name="Carrano C.J."/>
            <person name="Charrier B."/>
            <person name="Cho G.Y."/>
            <person name="Coelho S.M."/>
            <person name="Collen J."/>
            <person name="Corre E."/>
            <person name="Da Silva C."/>
            <person name="Delage L."/>
            <person name="Delaroque N."/>
            <person name="Dittami S.M."/>
            <person name="Doulbeau S."/>
            <person name="Elias M."/>
            <person name="Farnham G."/>
            <person name="Gachon C.M."/>
            <person name="Gschloessl B."/>
            <person name="Heesch S."/>
            <person name="Jabbari K."/>
            <person name="Jubin C."/>
            <person name="Kawai H."/>
            <person name="Kimura K."/>
            <person name="Kloareg B."/>
            <person name="Kupper F.C."/>
            <person name="Lang D."/>
            <person name="Le Bail A."/>
            <person name="Leblanc C."/>
            <person name="Lerouge P."/>
            <person name="Lohr M."/>
            <person name="Lopez P.J."/>
            <person name="Martens C."/>
            <person name="Maumus F."/>
            <person name="Michel G."/>
            <person name="Miranda-Saavedra D."/>
            <person name="Morales J."/>
            <person name="Moreau H."/>
            <person name="Motomura T."/>
            <person name="Nagasato C."/>
            <person name="Napoli C.A."/>
            <person name="Nelson D.R."/>
            <person name="Nyvall-Collen P."/>
            <person name="Peters A.F."/>
            <person name="Pommier C."/>
            <person name="Potin P."/>
            <person name="Poulain J."/>
            <person name="Quesneville H."/>
            <person name="Read B."/>
            <person name="Rensing S.A."/>
            <person name="Ritter A."/>
            <person name="Rousvoal S."/>
            <person name="Samanta M."/>
            <person name="Samson G."/>
            <person name="Schroeder D.C."/>
            <person name="Segurens B."/>
            <person name="Strittmatter M."/>
            <person name="Tonon T."/>
            <person name="Tregear J.W."/>
            <person name="Valentin K."/>
            <person name="von Dassow P."/>
            <person name="Yamagishi T."/>
            <person name="Van de Peer Y."/>
            <person name="Wincker P."/>
        </authorList>
    </citation>
    <scope>NUCLEOTIDE SEQUENCE [LARGE SCALE GENOMIC DNA]</scope>
    <source>
        <strain evidence="3">Ec32 / CCAP1310/4</strain>
    </source>
</reference>
<evidence type="ECO:0000256" key="1">
    <source>
        <dbReference type="SAM" id="MobiDB-lite"/>
    </source>
</evidence>
<dbReference type="EMBL" id="FN648730">
    <property type="protein sequence ID" value="CBN80404.1"/>
    <property type="molecule type" value="Genomic_DNA"/>
</dbReference>